<dbReference type="Proteomes" id="UP000250257">
    <property type="component" value="Unassembled WGS sequence"/>
</dbReference>
<name>A0A2X3H3L6_9LIST</name>
<proteinExistence type="predicted"/>
<evidence type="ECO:0000313" key="1">
    <source>
        <dbReference type="EMBL" id="SQC69186.1"/>
    </source>
</evidence>
<gene>
    <name evidence="1" type="ORF">NCTC13940_01397</name>
</gene>
<dbReference type="EMBL" id="UAWT01000013">
    <property type="protein sequence ID" value="SQC69186.1"/>
    <property type="molecule type" value="Genomic_DNA"/>
</dbReference>
<dbReference type="Gene3D" id="3.30.830.10">
    <property type="entry name" value="Metalloenzyme, LuxS/M16 peptidase-like"/>
    <property type="match status" value="1"/>
</dbReference>
<evidence type="ECO:0000313" key="2">
    <source>
        <dbReference type="Proteomes" id="UP000250257"/>
    </source>
</evidence>
<reference evidence="1 2" key="1">
    <citation type="submission" date="2018-06" db="EMBL/GenBank/DDBJ databases">
        <authorList>
            <consortium name="Pathogen Informatics"/>
            <person name="Doyle S."/>
        </authorList>
    </citation>
    <scope>NUCLEOTIDE SEQUENCE [LARGE SCALE GENOMIC DNA]</scope>
    <source>
        <strain evidence="1 2">NCTC13940</strain>
    </source>
</reference>
<accession>A0A2X3H3L6</accession>
<protein>
    <submittedName>
        <fullName evidence="1">Uncharacterized protein</fullName>
    </submittedName>
</protein>
<organism evidence="1 2">
    <name type="scientific">Listeria fleischmannii subsp. fleischmannii</name>
    <dbReference type="NCBI Taxonomy" id="1671902"/>
    <lineage>
        <taxon>Bacteria</taxon>
        <taxon>Bacillati</taxon>
        <taxon>Bacillota</taxon>
        <taxon>Bacilli</taxon>
        <taxon>Bacillales</taxon>
        <taxon>Listeriaceae</taxon>
        <taxon>Listeria</taxon>
    </lineage>
</organism>
<dbReference type="AlphaFoldDB" id="A0A2X3H3L6"/>
<sequence>MEKIEFKQVNETVYQERLENGLRVFLLPKKGFSKTFAIFTTNYGSIDNTFVPLGETEMTHVPDGIAHF</sequence>